<sequence>MTLKNSGLYVSFILTLACNSPTEEDNSIDFPTFELHEGMVDKPENVLTSVEFIPLKFPEGTPVQYFGFDPYLAFAENKIFLNTDPYMNPTLHLFDYSGNHLQTIDRKGGGPNEYGNIDQFRITADDQLAVVSDFTLLEFDDKMDITRRINPNKDGTFYSISDLEALDAQTWFLALRGTEPDEDGFTQNFAIFDKDSITYEVLPLKSYPASGSGGDGAIAPYQDGYLLNFGFSDTLYQYVDGKVKALLALSYGDRRLPDEMRMKTEDQLDEELAGMISTQDYDLNLGDINVAGASISFHAFGIKPAPIPMSELEEMESLPDNLPIFEVFIHPEMQAIKATKIVKQMSGRSFSDGEYFYRLLYTEDWNGILEDQSLGDELGKKLEAASQQLNDEEDPILIRYQVKW</sequence>
<keyword evidence="2" id="KW-1185">Reference proteome</keyword>
<evidence type="ECO:0008006" key="3">
    <source>
        <dbReference type="Google" id="ProtNLM"/>
    </source>
</evidence>
<accession>A0A1I2NGB3</accession>
<dbReference type="RefSeq" id="WP_092788283.1">
    <property type="nucleotide sequence ID" value="NZ_FOPC01000001.1"/>
</dbReference>
<dbReference type="Proteomes" id="UP000199642">
    <property type="component" value="Unassembled WGS sequence"/>
</dbReference>
<evidence type="ECO:0000313" key="1">
    <source>
        <dbReference type="EMBL" id="SFG02618.1"/>
    </source>
</evidence>
<proteinExistence type="predicted"/>
<dbReference type="OrthoDB" id="832665at2"/>
<organism evidence="1 2">
    <name type="scientific">Algoriphagus hitonicola</name>
    <dbReference type="NCBI Taxonomy" id="435880"/>
    <lineage>
        <taxon>Bacteria</taxon>
        <taxon>Pseudomonadati</taxon>
        <taxon>Bacteroidota</taxon>
        <taxon>Cytophagia</taxon>
        <taxon>Cytophagales</taxon>
        <taxon>Cyclobacteriaceae</taxon>
        <taxon>Algoriphagus</taxon>
    </lineage>
</organism>
<evidence type="ECO:0000313" key="2">
    <source>
        <dbReference type="Proteomes" id="UP000199642"/>
    </source>
</evidence>
<protein>
    <recommendedName>
        <fullName evidence="3">6-bladed beta-propeller protein</fullName>
    </recommendedName>
</protein>
<dbReference type="Pfam" id="PF17170">
    <property type="entry name" value="DUF5128"/>
    <property type="match status" value="1"/>
</dbReference>
<name>A0A1I2NGB3_9BACT</name>
<dbReference type="PROSITE" id="PS51257">
    <property type="entry name" value="PROKAR_LIPOPROTEIN"/>
    <property type="match status" value="1"/>
</dbReference>
<gene>
    <name evidence="1" type="ORF">SAMN04487988_10197</name>
</gene>
<dbReference type="EMBL" id="FOPC01000001">
    <property type="protein sequence ID" value="SFG02618.1"/>
    <property type="molecule type" value="Genomic_DNA"/>
</dbReference>
<dbReference type="AlphaFoldDB" id="A0A1I2NGB3"/>
<reference evidence="2" key="1">
    <citation type="submission" date="2016-10" db="EMBL/GenBank/DDBJ databases">
        <authorList>
            <person name="Varghese N."/>
            <person name="Submissions S."/>
        </authorList>
    </citation>
    <scope>NUCLEOTIDE SEQUENCE [LARGE SCALE GENOMIC DNA]</scope>
    <source>
        <strain evidence="2">DSM 19315</strain>
    </source>
</reference>